<proteinExistence type="predicted"/>
<protein>
    <submittedName>
        <fullName evidence="1">Putative secreted protein</fullName>
    </submittedName>
</protein>
<dbReference type="PROSITE" id="PS51257">
    <property type="entry name" value="PROKAR_LIPOPROTEIN"/>
    <property type="match status" value="1"/>
</dbReference>
<dbReference type="RefSeq" id="WP_048071948.1">
    <property type="nucleotide sequence ID" value="NZ_JARVXG010000004.1"/>
</dbReference>
<accession>A0A090I4F3</accession>
<sequence>MKNKVGLFAILAVVIVVVAVSGCSDNTSSSSNNNASAISEKGTKLAIINNGTTWAHVEMVANATHKNGTNMTFWADTFIKPNGNLTMDLSQVLGYNNEPLPAGTTIRVQSWKGLFNTQAGGEGTLNIGFQGWSNTRYPTSSAQITNVTFNPLTIFALPANVTDSVAFMATTPEELAKIQSIDTTDQEPLYEEEVIVVNADGSVTITVTRPPELCRAIASIV</sequence>
<organism evidence="1">
    <name type="scientific">Methanobacterium formicicum</name>
    <dbReference type="NCBI Taxonomy" id="2162"/>
    <lineage>
        <taxon>Archaea</taxon>
        <taxon>Methanobacteriati</taxon>
        <taxon>Methanobacteriota</taxon>
        <taxon>Methanomada group</taxon>
        <taxon>Methanobacteria</taxon>
        <taxon>Methanobacteriales</taxon>
        <taxon>Methanobacteriaceae</taxon>
        <taxon>Methanobacterium</taxon>
    </lineage>
</organism>
<gene>
    <name evidence="1" type="ORF">DSM1535_0271</name>
</gene>
<dbReference type="EMBL" id="LN515531">
    <property type="protein sequence ID" value="CEA12635.1"/>
    <property type="molecule type" value="Genomic_DNA"/>
</dbReference>
<dbReference type="PATRIC" id="fig|2162.9.peg.285"/>
<evidence type="ECO:0000313" key="1">
    <source>
        <dbReference type="EMBL" id="CEA12635.1"/>
    </source>
</evidence>
<reference evidence="1" key="1">
    <citation type="submission" date="2014-08" db="EMBL/GenBank/DDBJ databases">
        <authorList>
            <person name="Wibberg D."/>
        </authorList>
    </citation>
    <scope>NUCLEOTIDE SEQUENCE</scope>
</reference>
<dbReference type="AlphaFoldDB" id="A0A090I4F3"/>
<name>A0A090I4F3_METFO</name>
<dbReference type="KEGG" id="mfi:DSM1535_0271"/>